<reference evidence="8 9" key="1">
    <citation type="submission" date="2019-01" db="EMBL/GenBank/DDBJ databases">
        <title>Nocardioides guangzhouensis sp. nov., an actinobacterium isolated from soil.</title>
        <authorList>
            <person name="Fu Y."/>
            <person name="Cai Y."/>
            <person name="Lin Z."/>
            <person name="Chen P."/>
        </authorList>
    </citation>
    <scope>NUCLEOTIDE SEQUENCE [LARGE SCALE GENOMIC DNA]</scope>
    <source>
        <strain evidence="8 9">130</strain>
    </source>
</reference>
<dbReference type="InterPro" id="IPR002549">
    <property type="entry name" value="AI-2E-like"/>
</dbReference>
<comment type="subcellular location">
    <subcellularLocation>
        <location evidence="1">Membrane</location>
        <topology evidence="1">Multi-pass membrane protein</topology>
    </subcellularLocation>
</comment>
<evidence type="ECO:0000256" key="5">
    <source>
        <dbReference type="ARBA" id="ARBA00023136"/>
    </source>
</evidence>
<feature type="transmembrane region" description="Helical" evidence="7">
    <location>
        <begin position="249"/>
        <end position="279"/>
    </location>
</feature>
<dbReference type="OrthoDB" id="9799225at2"/>
<dbReference type="PANTHER" id="PTHR21716:SF64">
    <property type="entry name" value="AI-2 TRANSPORT PROTEIN TQSA"/>
    <property type="match status" value="1"/>
</dbReference>
<dbReference type="PANTHER" id="PTHR21716">
    <property type="entry name" value="TRANSMEMBRANE PROTEIN"/>
    <property type="match status" value="1"/>
</dbReference>
<feature type="region of interest" description="Disordered" evidence="6">
    <location>
        <begin position="362"/>
        <end position="397"/>
    </location>
</feature>
<dbReference type="EMBL" id="SDKM01000005">
    <property type="protein sequence ID" value="RYP87750.1"/>
    <property type="molecule type" value="Genomic_DNA"/>
</dbReference>
<gene>
    <name evidence="8" type="ORF">EKO23_05005</name>
</gene>
<proteinExistence type="inferred from homology"/>
<evidence type="ECO:0000313" key="8">
    <source>
        <dbReference type="EMBL" id="RYP87750.1"/>
    </source>
</evidence>
<dbReference type="Proteomes" id="UP000295198">
    <property type="component" value="Unassembled WGS sequence"/>
</dbReference>
<keyword evidence="5 7" id="KW-0472">Membrane</keyword>
<feature type="transmembrane region" description="Helical" evidence="7">
    <location>
        <begin position="165"/>
        <end position="193"/>
    </location>
</feature>
<sequence length="397" mass="42393">MASQQAEAAAPRDEPDPGPDGVPDGVAVRTMPRIVVVMLGVVGFIVLVAGLKGAAGIVAPSLLALVLTIAVLPVEAWARRHHWPQWLATLFALVMAYLILVVLLVGTIVCLIKLVDLLPQYTKDAQNLTDDVQGWLSKLGLDTSKTSDLLSKVDPGKVADFLGGLLSAVLGTVGGLFLLVTLIFFFVAAVPGFRPRIAWLERSKPQLAWSLTKFIDGTQRYLVMTALFGAIVGILDSGALWLIGVPLPLVWGFFSFLTNFIPNIGFVIGIIPPALLALLDSGWEGMVLVIVAYSVLNVTIQTFIQPRFVGNSVGLSAELTYLSLVVWAFVLGPLGALLAVPMTLLLRAFFVDADPRAAWTKPLLDAQVDGPEPEPEPEPNDGDVDATAVADPQSPRP</sequence>
<feature type="transmembrane region" description="Helical" evidence="7">
    <location>
        <begin position="324"/>
        <end position="346"/>
    </location>
</feature>
<evidence type="ECO:0000256" key="1">
    <source>
        <dbReference type="ARBA" id="ARBA00004141"/>
    </source>
</evidence>
<keyword evidence="3 7" id="KW-0812">Transmembrane</keyword>
<dbReference type="Pfam" id="PF01594">
    <property type="entry name" value="AI-2E_transport"/>
    <property type="match status" value="1"/>
</dbReference>
<feature type="transmembrane region" description="Helical" evidence="7">
    <location>
        <begin position="34"/>
        <end position="51"/>
    </location>
</feature>
<evidence type="ECO:0000256" key="6">
    <source>
        <dbReference type="SAM" id="MobiDB-lite"/>
    </source>
</evidence>
<evidence type="ECO:0000256" key="3">
    <source>
        <dbReference type="ARBA" id="ARBA00022692"/>
    </source>
</evidence>
<feature type="region of interest" description="Disordered" evidence="6">
    <location>
        <begin position="1"/>
        <end position="23"/>
    </location>
</feature>
<comment type="caution">
    <text evidence="8">The sequence shown here is derived from an EMBL/GenBank/DDBJ whole genome shotgun (WGS) entry which is preliminary data.</text>
</comment>
<dbReference type="GO" id="GO:0055085">
    <property type="term" value="P:transmembrane transport"/>
    <property type="evidence" value="ECO:0007669"/>
    <property type="project" value="TreeGrafter"/>
</dbReference>
<accession>A0A4Q4ZHQ0</accession>
<name>A0A4Q4ZHQ0_9ACTN</name>
<evidence type="ECO:0000256" key="4">
    <source>
        <dbReference type="ARBA" id="ARBA00022989"/>
    </source>
</evidence>
<feature type="transmembrane region" description="Helical" evidence="7">
    <location>
        <begin position="286"/>
        <end position="304"/>
    </location>
</feature>
<comment type="similarity">
    <text evidence="2">Belongs to the autoinducer-2 exporter (AI-2E) (TC 2.A.86) family.</text>
</comment>
<feature type="transmembrane region" description="Helical" evidence="7">
    <location>
        <begin position="221"/>
        <end position="243"/>
    </location>
</feature>
<keyword evidence="9" id="KW-1185">Reference proteome</keyword>
<dbReference type="RefSeq" id="WP_134714710.1">
    <property type="nucleotide sequence ID" value="NZ_SDKM01000005.1"/>
</dbReference>
<feature type="transmembrane region" description="Helical" evidence="7">
    <location>
        <begin position="90"/>
        <end position="115"/>
    </location>
</feature>
<dbReference type="AlphaFoldDB" id="A0A4Q4ZHQ0"/>
<dbReference type="GO" id="GO:0016020">
    <property type="term" value="C:membrane"/>
    <property type="evidence" value="ECO:0007669"/>
    <property type="project" value="UniProtKB-SubCell"/>
</dbReference>
<keyword evidence="4 7" id="KW-1133">Transmembrane helix</keyword>
<organism evidence="8 9">
    <name type="scientific">Nocardioides guangzhouensis</name>
    <dbReference type="NCBI Taxonomy" id="2497878"/>
    <lineage>
        <taxon>Bacteria</taxon>
        <taxon>Bacillati</taxon>
        <taxon>Actinomycetota</taxon>
        <taxon>Actinomycetes</taxon>
        <taxon>Propionibacteriales</taxon>
        <taxon>Nocardioidaceae</taxon>
        <taxon>Nocardioides</taxon>
    </lineage>
</organism>
<feature type="compositionally biased region" description="Acidic residues" evidence="6">
    <location>
        <begin position="371"/>
        <end position="384"/>
    </location>
</feature>
<protein>
    <submittedName>
        <fullName evidence="8">AI-2E family transporter</fullName>
    </submittedName>
</protein>
<evidence type="ECO:0000256" key="7">
    <source>
        <dbReference type="SAM" id="Phobius"/>
    </source>
</evidence>
<evidence type="ECO:0000256" key="2">
    <source>
        <dbReference type="ARBA" id="ARBA00009773"/>
    </source>
</evidence>
<feature type="transmembrane region" description="Helical" evidence="7">
    <location>
        <begin position="57"/>
        <end position="78"/>
    </location>
</feature>
<evidence type="ECO:0000313" key="9">
    <source>
        <dbReference type="Proteomes" id="UP000295198"/>
    </source>
</evidence>